<reference evidence="1" key="1">
    <citation type="submission" date="2022-06" db="EMBL/GenBank/DDBJ databases">
        <authorList>
            <person name="Legras J.-L."/>
            <person name="Devillers H."/>
            <person name="Grondin C."/>
        </authorList>
    </citation>
    <scope>NUCLEOTIDE SEQUENCE</scope>
    <source>
        <strain evidence="1">CLIB 1444</strain>
    </source>
</reference>
<dbReference type="EMBL" id="CALSDN010000015">
    <property type="protein sequence ID" value="CAH6723450.1"/>
    <property type="molecule type" value="Genomic_DNA"/>
</dbReference>
<keyword evidence="2" id="KW-1185">Reference proteome</keyword>
<comment type="caution">
    <text evidence="1">The sequence shown here is derived from an EMBL/GenBank/DDBJ whole genome shotgun (WGS) entry which is preliminary data.</text>
</comment>
<accession>A0ACA9YFX0</accession>
<evidence type="ECO:0000313" key="2">
    <source>
        <dbReference type="Proteomes" id="UP001152531"/>
    </source>
</evidence>
<proteinExistence type="predicted"/>
<protein>
    <submittedName>
        <fullName evidence="1">Uncharacterized protein</fullName>
    </submittedName>
</protein>
<organism evidence="1 2">
    <name type="scientific">[Candida] jaroonii</name>
    <dbReference type="NCBI Taxonomy" id="467808"/>
    <lineage>
        <taxon>Eukaryota</taxon>
        <taxon>Fungi</taxon>
        <taxon>Dikarya</taxon>
        <taxon>Ascomycota</taxon>
        <taxon>Saccharomycotina</taxon>
        <taxon>Pichiomycetes</taxon>
        <taxon>Debaryomycetaceae</taxon>
        <taxon>Yamadazyma</taxon>
    </lineage>
</organism>
<name>A0ACA9YFX0_9ASCO</name>
<gene>
    <name evidence="1" type="ORF">CLIB1444_15S01552</name>
</gene>
<sequence length="229" mass="26463">MWVWVDWTVIYSVEVVVFILTLILTFYRLIANYKNIRDQGLLTAFIFSLYPSFWQILAASMGLVWYTKESWKDVWFILNIFFEILGTGFSLVQLEVIVNAFYTKTETKASVFRYLILFLVLTASVLSLVGVIQIRTTFIYYQAGSTILAASIIFFLGMLVGTFKVNTKFIGMIFFASILLLASSCYFMYLAFGQILTFQYANYILFVILQFVVKFLVFGISQLLINQLL</sequence>
<evidence type="ECO:0000313" key="1">
    <source>
        <dbReference type="EMBL" id="CAH6723450.1"/>
    </source>
</evidence>
<dbReference type="Proteomes" id="UP001152531">
    <property type="component" value="Unassembled WGS sequence"/>
</dbReference>